<feature type="transmembrane region" description="Helical" evidence="7">
    <location>
        <begin position="200"/>
        <end position="226"/>
    </location>
</feature>
<organism evidence="8 9">
    <name type="scientific">Aristophania vespae</name>
    <dbReference type="NCBI Taxonomy" id="2697033"/>
    <lineage>
        <taxon>Bacteria</taxon>
        <taxon>Pseudomonadati</taxon>
        <taxon>Pseudomonadota</taxon>
        <taxon>Alphaproteobacteria</taxon>
        <taxon>Acetobacterales</taxon>
        <taxon>Acetobacteraceae</taxon>
        <taxon>Aristophania</taxon>
    </lineage>
</organism>
<gene>
    <name evidence="8" type="ORF">GT348_01530</name>
</gene>
<evidence type="ECO:0000256" key="1">
    <source>
        <dbReference type="ARBA" id="ARBA00004651"/>
    </source>
</evidence>
<evidence type="ECO:0000256" key="4">
    <source>
        <dbReference type="ARBA" id="ARBA00022692"/>
    </source>
</evidence>
<feature type="transmembrane region" description="Helical" evidence="7">
    <location>
        <begin position="12"/>
        <end position="30"/>
    </location>
</feature>
<keyword evidence="5 7" id="KW-1133">Transmembrane helix</keyword>
<dbReference type="PANTHER" id="PTHR33452">
    <property type="entry name" value="OXIDOREDUCTASE CATD-RELATED"/>
    <property type="match status" value="1"/>
</dbReference>
<protein>
    <submittedName>
        <fullName evidence="8">DoxX family membrane protein</fullName>
    </submittedName>
</protein>
<dbReference type="PANTHER" id="PTHR33452:SF1">
    <property type="entry name" value="INNER MEMBRANE PROTEIN YPHA-RELATED"/>
    <property type="match status" value="1"/>
</dbReference>
<evidence type="ECO:0000256" key="6">
    <source>
        <dbReference type="ARBA" id="ARBA00023136"/>
    </source>
</evidence>
<dbReference type="Proteomes" id="UP000463975">
    <property type="component" value="Chromosome"/>
</dbReference>
<feature type="transmembrane region" description="Helical" evidence="7">
    <location>
        <begin position="129"/>
        <end position="155"/>
    </location>
</feature>
<evidence type="ECO:0000256" key="7">
    <source>
        <dbReference type="SAM" id="Phobius"/>
    </source>
</evidence>
<comment type="subcellular location">
    <subcellularLocation>
        <location evidence="1">Cell membrane</location>
        <topology evidence="1">Multi-pass membrane protein</topology>
    </subcellularLocation>
</comment>
<dbReference type="Pfam" id="PF07681">
    <property type="entry name" value="DoxX"/>
    <property type="match status" value="1"/>
</dbReference>
<dbReference type="InterPro" id="IPR032808">
    <property type="entry name" value="DoxX"/>
</dbReference>
<dbReference type="RefSeq" id="WP_160618220.1">
    <property type="nucleotide sequence ID" value="NZ_CP047652.1"/>
</dbReference>
<sequence length="261" mass="29326">MEWRRGALPDWSKWTASALMFVALFFNGFIMSRALRPGYLISMLCFVTAWRVAAMNDVTLLEQVCFVTFLVMIMQFVEIVICHWKKNGIFGFIEALMWQLAVTRIYFGMNEIGHATEKVFAGQVSYENLVHIFTVLGTPMPGIAVISGGVIEFALAFGVGCGFLTRLSAMGGIIYFLVATVGFGGEWMHGYSWVGGGWEYIALLIVFYGSLFFTGAGQFSLDAWLIERGFMPKMLLRFCCPQSAVKHFVRKLPNNCVKNME</sequence>
<feature type="transmembrane region" description="Helical" evidence="7">
    <location>
        <begin position="88"/>
        <end position="109"/>
    </location>
</feature>
<evidence type="ECO:0000256" key="2">
    <source>
        <dbReference type="ARBA" id="ARBA00006679"/>
    </source>
</evidence>
<keyword evidence="4 7" id="KW-0812">Transmembrane</keyword>
<feature type="transmembrane region" description="Helical" evidence="7">
    <location>
        <begin position="60"/>
        <end position="81"/>
    </location>
</feature>
<evidence type="ECO:0000256" key="3">
    <source>
        <dbReference type="ARBA" id="ARBA00022475"/>
    </source>
</evidence>
<feature type="transmembrane region" description="Helical" evidence="7">
    <location>
        <begin position="167"/>
        <end position="188"/>
    </location>
</feature>
<accession>A0A6P1NHL0</accession>
<dbReference type="KEGG" id="bomb:GT348_01530"/>
<reference evidence="8 9" key="1">
    <citation type="submission" date="2020-01" db="EMBL/GenBank/DDBJ databases">
        <title>Genome sequencing of strain KACC 21507.</title>
        <authorList>
            <person name="Heo J."/>
            <person name="Kim S.-J."/>
            <person name="Kim J.-S."/>
            <person name="Hong S.-B."/>
            <person name="Kwon S.-W."/>
        </authorList>
    </citation>
    <scope>NUCLEOTIDE SEQUENCE [LARGE SCALE GENOMIC DNA]</scope>
    <source>
        <strain evidence="8 9">KACC 21507</strain>
    </source>
</reference>
<evidence type="ECO:0000256" key="5">
    <source>
        <dbReference type="ARBA" id="ARBA00022989"/>
    </source>
</evidence>
<keyword evidence="6 7" id="KW-0472">Membrane</keyword>
<feature type="transmembrane region" description="Helical" evidence="7">
    <location>
        <begin position="37"/>
        <end position="54"/>
    </location>
</feature>
<dbReference type="AlphaFoldDB" id="A0A6P1NHL0"/>
<dbReference type="InterPro" id="IPR051907">
    <property type="entry name" value="DoxX-like_oxidoreductase"/>
</dbReference>
<evidence type="ECO:0000313" key="8">
    <source>
        <dbReference type="EMBL" id="QHI95142.1"/>
    </source>
</evidence>
<name>A0A6P1NHL0_9PROT</name>
<comment type="similarity">
    <text evidence="2">Belongs to the DoxX family.</text>
</comment>
<dbReference type="GO" id="GO:0005886">
    <property type="term" value="C:plasma membrane"/>
    <property type="evidence" value="ECO:0007669"/>
    <property type="project" value="UniProtKB-SubCell"/>
</dbReference>
<proteinExistence type="inferred from homology"/>
<keyword evidence="9" id="KW-1185">Reference proteome</keyword>
<keyword evidence="3" id="KW-1003">Cell membrane</keyword>
<evidence type="ECO:0000313" key="9">
    <source>
        <dbReference type="Proteomes" id="UP000463975"/>
    </source>
</evidence>
<dbReference type="EMBL" id="CP047652">
    <property type="protein sequence ID" value="QHI95142.1"/>
    <property type="molecule type" value="Genomic_DNA"/>
</dbReference>